<comment type="caution">
    <text evidence="2">The sequence shown here is derived from an EMBL/GenBank/DDBJ whole genome shotgun (WGS) entry which is preliminary data.</text>
</comment>
<protein>
    <submittedName>
        <fullName evidence="2">Uncharacterized protein</fullName>
    </submittedName>
</protein>
<organism evidence="2 3">
    <name type="scientific">Eumeta variegata</name>
    <name type="common">Bagworm moth</name>
    <name type="synonym">Eumeta japonica</name>
    <dbReference type="NCBI Taxonomy" id="151549"/>
    <lineage>
        <taxon>Eukaryota</taxon>
        <taxon>Metazoa</taxon>
        <taxon>Ecdysozoa</taxon>
        <taxon>Arthropoda</taxon>
        <taxon>Hexapoda</taxon>
        <taxon>Insecta</taxon>
        <taxon>Pterygota</taxon>
        <taxon>Neoptera</taxon>
        <taxon>Endopterygota</taxon>
        <taxon>Lepidoptera</taxon>
        <taxon>Glossata</taxon>
        <taxon>Ditrysia</taxon>
        <taxon>Tineoidea</taxon>
        <taxon>Psychidae</taxon>
        <taxon>Oiketicinae</taxon>
        <taxon>Eumeta</taxon>
    </lineage>
</organism>
<dbReference type="EMBL" id="BGZK01000362">
    <property type="protein sequence ID" value="GBP39265.1"/>
    <property type="molecule type" value="Genomic_DNA"/>
</dbReference>
<proteinExistence type="predicted"/>
<evidence type="ECO:0000313" key="2">
    <source>
        <dbReference type="EMBL" id="GBP39265.1"/>
    </source>
</evidence>
<evidence type="ECO:0000313" key="3">
    <source>
        <dbReference type="Proteomes" id="UP000299102"/>
    </source>
</evidence>
<sequence>MRQRVHLANSKNTITSVQVCNQRRLRDAETAGRASRLKTSLGEGMLQLYLLIKVLARPVRYHTLTEDSSSERQFRWLTPPSNASTTASMKHRIPSQEDSNALVTPSKAQLPT</sequence>
<feature type="compositionally biased region" description="Polar residues" evidence="1">
    <location>
        <begin position="79"/>
        <end position="88"/>
    </location>
</feature>
<keyword evidence="3" id="KW-1185">Reference proteome</keyword>
<evidence type="ECO:0000256" key="1">
    <source>
        <dbReference type="SAM" id="MobiDB-lite"/>
    </source>
</evidence>
<dbReference type="Proteomes" id="UP000299102">
    <property type="component" value="Unassembled WGS sequence"/>
</dbReference>
<reference evidence="2 3" key="1">
    <citation type="journal article" date="2019" name="Commun. Biol.">
        <title>The bagworm genome reveals a unique fibroin gene that provides high tensile strength.</title>
        <authorList>
            <person name="Kono N."/>
            <person name="Nakamura H."/>
            <person name="Ohtoshi R."/>
            <person name="Tomita M."/>
            <person name="Numata K."/>
            <person name="Arakawa K."/>
        </authorList>
    </citation>
    <scope>NUCLEOTIDE SEQUENCE [LARGE SCALE GENOMIC DNA]</scope>
</reference>
<accession>A0A4C1VNC7</accession>
<gene>
    <name evidence="2" type="ORF">EVAR_22672_1</name>
</gene>
<feature type="region of interest" description="Disordered" evidence="1">
    <location>
        <begin position="67"/>
        <end position="112"/>
    </location>
</feature>
<dbReference type="AlphaFoldDB" id="A0A4C1VNC7"/>
<feature type="compositionally biased region" description="Polar residues" evidence="1">
    <location>
        <begin position="96"/>
        <end position="112"/>
    </location>
</feature>
<name>A0A4C1VNC7_EUMVA</name>